<evidence type="ECO:0000259" key="12">
    <source>
        <dbReference type="Pfam" id="PF06574"/>
    </source>
</evidence>
<dbReference type="InterPro" id="IPR023468">
    <property type="entry name" value="Riboflavin_kinase"/>
</dbReference>
<protein>
    <recommendedName>
        <fullName evidence="3">FAD synthase</fullName>
        <ecNumber evidence="3">2.7.7.2</ecNumber>
    </recommendedName>
</protein>
<accession>A0ABY9ME09</accession>
<evidence type="ECO:0000256" key="11">
    <source>
        <dbReference type="ARBA" id="ARBA00049494"/>
    </source>
</evidence>
<feature type="domain" description="FAD synthetase" evidence="12">
    <location>
        <begin position="15"/>
        <end position="157"/>
    </location>
</feature>
<comment type="catalytic activity">
    <reaction evidence="11">
        <text>FMN + ATP + H(+) = FAD + diphosphate</text>
        <dbReference type="Rhea" id="RHEA:17237"/>
        <dbReference type="ChEBI" id="CHEBI:15378"/>
        <dbReference type="ChEBI" id="CHEBI:30616"/>
        <dbReference type="ChEBI" id="CHEBI:33019"/>
        <dbReference type="ChEBI" id="CHEBI:57692"/>
        <dbReference type="ChEBI" id="CHEBI:58210"/>
        <dbReference type="EC" id="2.7.7.2"/>
    </reaction>
</comment>
<keyword evidence="5" id="KW-0288">FMN</keyword>
<evidence type="ECO:0000313" key="13">
    <source>
        <dbReference type="EMBL" id="WMJ16248.1"/>
    </source>
</evidence>
<name>A0ABY9ME09_9BACL</name>
<evidence type="ECO:0000256" key="8">
    <source>
        <dbReference type="ARBA" id="ARBA00022741"/>
    </source>
</evidence>
<evidence type="ECO:0000256" key="5">
    <source>
        <dbReference type="ARBA" id="ARBA00022643"/>
    </source>
</evidence>
<evidence type="ECO:0000256" key="1">
    <source>
        <dbReference type="ARBA" id="ARBA00004726"/>
    </source>
</evidence>
<comment type="pathway">
    <text evidence="1">Cofactor biosynthesis; FAD biosynthesis; FAD from FMN: step 1/1.</text>
</comment>
<dbReference type="InterPro" id="IPR014729">
    <property type="entry name" value="Rossmann-like_a/b/a_fold"/>
</dbReference>
<dbReference type="Proteomes" id="UP001223761">
    <property type="component" value="Chromosome"/>
</dbReference>
<sequence>MVMHSCSPYTLFLPSSIVTIGAFDGVHLGHQALIRKVVERAKTFGIPAVVYTFDPPPRCYFQKVPMLTPPDEKLKRLKHLKVDYAILARFDEAYLSRSAESFIEELQMLNPVEIWVGRDFRFGRNRAGGLDELSAVFNVKTIDPICCNCGETISSTRIRSLIAAGRLEEARELLGNMKD</sequence>
<keyword evidence="8" id="KW-0547">Nucleotide-binding</keyword>
<reference evidence="13 14" key="1">
    <citation type="submission" date="2023-08" db="EMBL/GenBank/DDBJ databases">
        <title>Genome sequencing of the thermostable Gram positive bacteria Geobacillus proteiniphilus strain T-6.</title>
        <authorList>
            <person name="Shulami S."/>
            <person name="Shoham Y."/>
        </authorList>
    </citation>
    <scope>NUCLEOTIDE SEQUENCE [LARGE SCALE GENOMIC DNA]</scope>
    <source>
        <strain evidence="13 14">T-6</strain>
    </source>
</reference>
<dbReference type="InterPro" id="IPR015864">
    <property type="entry name" value="FAD_synthase"/>
</dbReference>
<organism evidence="13 14">
    <name type="scientific">Geobacillus proteiniphilus</name>
    <dbReference type="NCBI Taxonomy" id="860353"/>
    <lineage>
        <taxon>Bacteria</taxon>
        <taxon>Bacillati</taxon>
        <taxon>Bacillota</taxon>
        <taxon>Bacilli</taxon>
        <taxon>Bacillales</taxon>
        <taxon>Anoxybacillaceae</taxon>
        <taxon>Geobacillus</taxon>
    </lineage>
</organism>
<keyword evidence="6" id="KW-0808">Transferase</keyword>
<evidence type="ECO:0000256" key="10">
    <source>
        <dbReference type="ARBA" id="ARBA00022840"/>
    </source>
</evidence>
<dbReference type="CDD" id="cd02064">
    <property type="entry name" value="FAD_synthetase_N"/>
    <property type="match status" value="1"/>
</dbReference>
<keyword evidence="7" id="KW-0548">Nucleotidyltransferase</keyword>
<gene>
    <name evidence="13" type="ORF">RA955_16650</name>
</gene>
<evidence type="ECO:0000256" key="2">
    <source>
        <dbReference type="ARBA" id="ARBA00010214"/>
    </source>
</evidence>
<keyword evidence="10" id="KW-0067">ATP-binding</keyword>
<evidence type="ECO:0000256" key="4">
    <source>
        <dbReference type="ARBA" id="ARBA00022630"/>
    </source>
</evidence>
<keyword evidence="14" id="KW-1185">Reference proteome</keyword>
<evidence type="ECO:0000256" key="6">
    <source>
        <dbReference type="ARBA" id="ARBA00022679"/>
    </source>
</evidence>
<dbReference type="PANTHER" id="PTHR22749">
    <property type="entry name" value="RIBOFLAVIN KINASE/FMN ADENYLYLTRANSFERASE"/>
    <property type="match status" value="1"/>
</dbReference>
<dbReference type="SUPFAM" id="SSF52374">
    <property type="entry name" value="Nucleotidylyl transferase"/>
    <property type="match status" value="1"/>
</dbReference>
<dbReference type="Pfam" id="PF06574">
    <property type="entry name" value="FAD_syn"/>
    <property type="match status" value="1"/>
</dbReference>
<dbReference type="PANTHER" id="PTHR22749:SF6">
    <property type="entry name" value="RIBOFLAVIN KINASE"/>
    <property type="match status" value="1"/>
</dbReference>
<evidence type="ECO:0000256" key="7">
    <source>
        <dbReference type="ARBA" id="ARBA00022695"/>
    </source>
</evidence>
<keyword evidence="9" id="KW-0274">FAD</keyword>
<proteinExistence type="inferred from homology"/>
<dbReference type="EC" id="2.7.7.2" evidence="3"/>
<dbReference type="EMBL" id="CP133076">
    <property type="protein sequence ID" value="WMJ16248.1"/>
    <property type="molecule type" value="Genomic_DNA"/>
</dbReference>
<evidence type="ECO:0000256" key="3">
    <source>
        <dbReference type="ARBA" id="ARBA00012393"/>
    </source>
</evidence>
<dbReference type="Gene3D" id="3.40.50.620">
    <property type="entry name" value="HUPs"/>
    <property type="match status" value="1"/>
</dbReference>
<keyword evidence="4" id="KW-0285">Flavoprotein</keyword>
<comment type="similarity">
    <text evidence="2">Belongs to the RibF family.</text>
</comment>
<evidence type="ECO:0000256" key="9">
    <source>
        <dbReference type="ARBA" id="ARBA00022827"/>
    </source>
</evidence>
<evidence type="ECO:0000313" key="14">
    <source>
        <dbReference type="Proteomes" id="UP001223761"/>
    </source>
</evidence>